<evidence type="ECO:0000256" key="10">
    <source>
        <dbReference type="SAM" id="MobiDB-lite"/>
    </source>
</evidence>
<feature type="domain" description="Dof-type" evidence="11">
    <location>
        <begin position="65"/>
        <end position="119"/>
    </location>
</feature>
<dbReference type="GO" id="GO:0005634">
    <property type="term" value="C:nucleus"/>
    <property type="evidence" value="ECO:0007669"/>
    <property type="project" value="UniProtKB-SubCell"/>
</dbReference>
<comment type="caution">
    <text evidence="12">The sequence shown here is derived from an EMBL/GenBank/DDBJ whole genome shotgun (WGS) entry which is preliminary data.</text>
</comment>
<evidence type="ECO:0000256" key="3">
    <source>
        <dbReference type="ARBA" id="ARBA00022833"/>
    </source>
</evidence>
<keyword evidence="6 9" id="KW-0804">Transcription</keyword>
<dbReference type="EMBL" id="RWGY01000002">
    <property type="protein sequence ID" value="TVU51645.1"/>
    <property type="molecule type" value="Genomic_DNA"/>
</dbReference>
<name>A0A5J9WV44_9POAL</name>
<comment type="function">
    <text evidence="9">Transcription factor that binds specifically to a 5'-AA[AG]G-3' consensus core sequence.</text>
</comment>
<keyword evidence="7 8" id="KW-0539">Nucleus</keyword>
<dbReference type="Gramene" id="TVU51645">
    <property type="protein sequence ID" value="TVU51645"/>
    <property type="gene ID" value="EJB05_03085"/>
</dbReference>
<evidence type="ECO:0000313" key="13">
    <source>
        <dbReference type="Proteomes" id="UP000324897"/>
    </source>
</evidence>
<dbReference type="InterPro" id="IPR003851">
    <property type="entry name" value="Znf_Dof"/>
</dbReference>
<accession>A0A5J9WV44</accession>
<reference evidence="12 13" key="1">
    <citation type="journal article" date="2019" name="Sci. Rep.">
        <title>A high-quality genome of Eragrostis curvula grass provides insights into Poaceae evolution and supports new strategies to enhance forage quality.</title>
        <authorList>
            <person name="Carballo J."/>
            <person name="Santos B.A.C.M."/>
            <person name="Zappacosta D."/>
            <person name="Garbus I."/>
            <person name="Selva J.P."/>
            <person name="Gallo C.A."/>
            <person name="Diaz A."/>
            <person name="Albertini E."/>
            <person name="Caccamo M."/>
            <person name="Echenique V."/>
        </authorList>
    </citation>
    <scope>NUCLEOTIDE SEQUENCE [LARGE SCALE GENOMIC DNA]</scope>
    <source>
        <strain evidence="13">cv. Victoria</strain>
        <tissue evidence="12">Leaf</tissue>
    </source>
</reference>
<evidence type="ECO:0000256" key="1">
    <source>
        <dbReference type="ARBA" id="ARBA00022723"/>
    </source>
</evidence>
<protein>
    <recommendedName>
        <fullName evidence="9">Dof zinc finger protein</fullName>
    </recommendedName>
</protein>
<dbReference type="GO" id="GO:0003700">
    <property type="term" value="F:DNA-binding transcription factor activity"/>
    <property type="evidence" value="ECO:0007669"/>
    <property type="project" value="UniProtKB-UniRule"/>
</dbReference>
<evidence type="ECO:0000256" key="8">
    <source>
        <dbReference type="PROSITE-ProRule" id="PRU00071"/>
    </source>
</evidence>
<feature type="compositionally biased region" description="Basic and acidic residues" evidence="10">
    <location>
        <begin position="19"/>
        <end position="28"/>
    </location>
</feature>
<evidence type="ECO:0000256" key="7">
    <source>
        <dbReference type="ARBA" id="ARBA00023242"/>
    </source>
</evidence>
<evidence type="ECO:0000313" key="12">
    <source>
        <dbReference type="EMBL" id="TVU51645.1"/>
    </source>
</evidence>
<dbReference type="GO" id="GO:0008270">
    <property type="term" value="F:zinc ion binding"/>
    <property type="evidence" value="ECO:0007669"/>
    <property type="project" value="UniProtKB-KW"/>
</dbReference>
<feature type="compositionally biased region" description="Low complexity" evidence="10">
    <location>
        <begin position="120"/>
        <end position="136"/>
    </location>
</feature>
<evidence type="ECO:0000256" key="2">
    <source>
        <dbReference type="ARBA" id="ARBA00022771"/>
    </source>
</evidence>
<dbReference type="PROSITE" id="PS50884">
    <property type="entry name" value="ZF_DOF_2"/>
    <property type="match status" value="1"/>
</dbReference>
<comment type="subcellular location">
    <subcellularLocation>
        <location evidence="8 9">Nucleus</location>
    </subcellularLocation>
</comment>
<dbReference type="OrthoDB" id="694662at2759"/>
<evidence type="ECO:0000256" key="5">
    <source>
        <dbReference type="ARBA" id="ARBA00023125"/>
    </source>
</evidence>
<sequence length="288" mass="30731">MDPMGSSKQANNTVAFAHQDQHQHRHQDVIGTAAPMEEARKASRQQQTVGGGGERNPRPQLEEALKCPRCESNNTKFCYYNNYSVLQPRFFCKACRRYWTQGGSLRNIPVGGGSRKYKHSSSSSTSMPPSSSSINELISSQNQHLVPASSTGFPNVLPTFMSTGSFELPHFSLPLAPPLSLSSLTPAPALAPAAATQTRSSFLDLLRGGLVNSQGSGLYEPTITNGANEVDVLMPPSFDFGGMQQHERVGNHHEGAPISGATEGGQWPTTQHGPNIADGDAAGSEGGQ</sequence>
<proteinExistence type="predicted"/>
<evidence type="ECO:0000256" key="4">
    <source>
        <dbReference type="ARBA" id="ARBA00023015"/>
    </source>
</evidence>
<dbReference type="PROSITE" id="PS01361">
    <property type="entry name" value="ZF_DOF_1"/>
    <property type="match status" value="1"/>
</dbReference>
<dbReference type="PANTHER" id="PTHR31992">
    <property type="entry name" value="DOF ZINC FINGER PROTEIN DOF1.4-RELATED"/>
    <property type="match status" value="1"/>
</dbReference>
<keyword evidence="13" id="KW-1185">Reference proteome</keyword>
<dbReference type="Pfam" id="PF02701">
    <property type="entry name" value="Zn_ribbon_Dof"/>
    <property type="match status" value="1"/>
</dbReference>
<evidence type="ECO:0000256" key="9">
    <source>
        <dbReference type="RuleBase" id="RU369094"/>
    </source>
</evidence>
<feature type="region of interest" description="Disordered" evidence="10">
    <location>
        <begin position="250"/>
        <end position="288"/>
    </location>
</feature>
<keyword evidence="2 8" id="KW-0863">Zinc-finger</keyword>
<evidence type="ECO:0000256" key="6">
    <source>
        <dbReference type="ARBA" id="ARBA00023163"/>
    </source>
</evidence>
<dbReference type="InterPro" id="IPR045174">
    <property type="entry name" value="Dof"/>
</dbReference>
<keyword evidence="5 8" id="KW-0238">DNA-binding</keyword>
<keyword evidence="4 9" id="KW-0805">Transcription regulation</keyword>
<dbReference type="AlphaFoldDB" id="A0A5J9WV44"/>
<keyword evidence="1 9" id="KW-0479">Metal-binding</keyword>
<keyword evidence="3 9" id="KW-0862">Zinc</keyword>
<dbReference type="GO" id="GO:0003677">
    <property type="term" value="F:DNA binding"/>
    <property type="evidence" value="ECO:0007669"/>
    <property type="project" value="UniProtKB-UniRule"/>
</dbReference>
<dbReference type="PANTHER" id="PTHR31992:SF141">
    <property type="entry name" value="DOF ZINC FINGER PROTEIN DOF1.4"/>
    <property type="match status" value="1"/>
</dbReference>
<organism evidence="12 13">
    <name type="scientific">Eragrostis curvula</name>
    <name type="common">weeping love grass</name>
    <dbReference type="NCBI Taxonomy" id="38414"/>
    <lineage>
        <taxon>Eukaryota</taxon>
        <taxon>Viridiplantae</taxon>
        <taxon>Streptophyta</taxon>
        <taxon>Embryophyta</taxon>
        <taxon>Tracheophyta</taxon>
        <taxon>Spermatophyta</taxon>
        <taxon>Magnoliopsida</taxon>
        <taxon>Liliopsida</taxon>
        <taxon>Poales</taxon>
        <taxon>Poaceae</taxon>
        <taxon>PACMAD clade</taxon>
        <taxon>Chloridoideae</taxon>
        <taxon>Eragrostideae</taxon>
        <taxon>Eragrostidinae</taxon>
        <taxon>Eragrostis</taxon>
    </lineage>
</organism>
<gene>
    <name evidence="12" type="ORF">EJB05_03085</name>
</gene>
<feature type="region of interest" description="Disordered" evidence="10">
    <location>
        <begin position="109"/>
        <end position="136"/>
    </location>
</feature>
<feature type="compositionally biased region" description="Polar residues" evidence="10">
    <location>
        <begin position="1"/>
        <end position="14"/>
    </location>
</feature>
<evidence type="ECO:0000259" key="11">
    <source>
        <dbReference type="PROSITE" id="PS50884"/>
    </source>
</evidence>
<feature type="region of interest" description="Disordered" evidence="10">
    <location>
        <begin position="1"/>
        <end position="60"/>
    </location>
</feature>
<dbReference type="Proteomes" id="UP000324897">
    <property type="component" value="Chromosome 6"/>
</dbReference>